<dbReference type="AlphaFoldDB" id="A0A4S3J6Q3"/>
<evidence type="ECO:0000256" key="2">
    <source>
        <dbReference type="ARBA" id="ARBA00022801"/>
    </source>
</evidence>
<organism evidence="8 9">
    <name type="scientific">Aspergillus tanneri</name>
    <dbReference type="NCBI Taxonomy" id="1220188"/>
    <lineage>
        <taxon>Eukaryota</taxon>
        <taxon>Fungi</taxon>
        <taxon>Dikarya</taxon>
        <taxon>Ascomycota</taxon>
        <taxon>Pezizomycotina</taxon>
        <taxon>Eurotiomycetes</taxon>
        <taxon>Eurotiomycetidae</taxon>
        <taxon>Eurotiales</taxon>
        <taxon>Aspergillaceae</taxon>
        <taxon>Aspergillus</taxon>
        <taxon>Aspergillus subgen. Circumdati</taxon>
    </lineage>
</organism>
<dbReference type="Gene3D" id="2.60.40.10">
    <property type="entry name" value="Immunoglobulins"/>
    <property type="match status" value="3"/>
</dbReference>
<sequence>MRIDNYLNTAMWAPLASLALLPGTLALVGSPGDTAVIPGWHLQSSLHAPNNLSQLSLPNADVSKWYRIGSRATVFAGLLENSVHNDSHLWYSNNMESVDQTIFRSPWLYREEMTIQSPPKGQHVFLVTHGIGSKADIFFNGVQVASNKFQQGSYGGHRYDITSHLHSGANALLIQAYPTNYLRDFAQGFVDWNPYPPDNGTGVWRNVELKQTGPVSLSAPRVVTDFKDTDAKEATITIKADIENHEGAAATGLVHGVIQSPDGSQSIQLSQKFQLGPDQNTTVSIAVPVSNPQIWWPAAWGQQPLYTVSLNLSLSDGQVSDSAAPTRFGIRKVTSKVNAHNDTAFTVNGHAFQVRGGGYGPDMFLRFDIERVKTIFQYMLDMGLNTVRLEGKQEHPELYELADRVGLMVIAGWECCDKWEGWEYNDEAAGEKWTEKDYPIARAAMLHEAEMMQAHPSMLAFLVGSDFWPNDRATAIYVDALNRMDWPNPVIASASKRGYPKQLGPSGMKMDGPYDWVPPNYWYHDEQGAAFGFGSEEGAGVGTPELSSMRQFMSPQDLESLWKKPNQNQYHMSRYDSSFYNRKLYNKALFGRYGKPTGLEDYVRKAQMMDYEATRAEFEGFATRQNASRPATGVVYWMLNSAWPNLHWQLFDYYLRPAGSYFGTKVGARLEHVAFDYSEDTVYLISHAVQGTGKRIVSVDLIDSKGKSISHDEVTVDTAPNASKLVAKLAGRDKIQQVGFLRLVLKDAQSGNILSRNVYWLSAKNDVLDWKQSNWYTTPVTKYADLSAVSSVTPASVKASIKPTTAGKHGMRHMEVTLENQSDVPAVFLHLSVIDPDTKQEISPVYWSDNYVSLYPKEKLTLTVDVAQYKGVISLEGNNVKSVILGGN</sequence>
<feature type="chain" id="PRO_5020424057" description="Exo-1,4-beta-D-glucosaminidase" evidence="4">
    <location>
        <begin position="27"/>
        <end position="888"/>
    </location>
</feature>
<accession>A0A4S3J6Q3</accession>
<dbReference type="InterPro" id="IPR013783">
    <property type="entry name" value="Ig-like_fold"/>
</dbReference>
<dbReference type="UniPathway" id="UPA00280"/>
<evidence type="ECO:0000259" key="6">
    <source>
        <dbReference type="Pfam" id="PF18368"/>
    </source>
</evidence>
<reference evidence="8 9" key="1">
    <citation type="submission" date="2019-03" db="EMBL/GenBank/DDBJ databases">
        <title>The genome sequence of a newly discovered highly antifungal drug resistant Aspergillus species, Aspergillus tanneri NIH 1004.</title>
        <authorList>
            <person name="Mounaud S."/>
            <person name="Singh I."/>
            <person name="Joardar V."/>
            <person name="Pakala S."/>
            <person name="Pakala S."/>
            <person name="Venepally P."/>
            <person name="Hoover J."/>
            <person name="Nierman W."/>
            <person name="Chung J."/>
            <person name="Losada L."/>
        </authorList>
    </citation>
    <scope>NUCLEOTIDE SEQUENCE [LARGE SCALE GENOMIC DNA]</scope>
    <source>
        <strain evidence="8 9">NIH1004</strain>
    </source>
</reference>
<evidence type="ECO:0000313" key="9">
    <source>
        <dbReference type="Proteomes" id="UP000308092"/>
    </source>
</evidence>
<protein>
    <recommendedName>
        <fullName evidence="10">Exo-1,4-beta-D-glucosaminidase</fullName>
    </recommendedName>
</protein>
<evidence type="ECO:0000256" key="1">
    <source>
        <dbReference type="ARBA" id="ARBA00007401"/>
    </source>
</evidence>
<evidence type="ECO:0000259" key="5">
    <source>
        <dbReference type="Pfam" id="PF00703"/>
    </source>
</evidence>
<keyword evidence="9" id="KW-1185">Reference proteome</keyword>
<evidence type="ECO:0000256" key="4">
    <source>
        <dbReference type="SAM" id="SignalP"/>
    </source>
</evidence>
<dbReference type="SUPFAM" id="SSF51445">
    <property type="entry name" value="(Trans)glycosidases"/>
    <property type="match status" value="1"/>
</dbReference>
<dbReference type="VEuPathDB" id="FungiDB:EYZ11_009981"/>
<dbReference type="PANTHER" id="PTHR43536">
    <property type="entry name" value="MANNOSYLGLYCOPROTEIN ENDO-BETA-MANNOSIDASE"/>
    <property type="match status" value="1"/>
</dbReference>
<dbReference type="PANTHER" id="PTHR43536:SF1">
    <property type="entry name" value="MANNOSYLGLYCOPROTEIN ENDO-BETA-MANNOSIDASE"/>
    <property type="match status" value="1"/>
</dbReference>
<feature type="domain" description="Exo-beta-D-glucosaminidase Ig-fold" evidence="6">
    <location>
        <begin position="775"/>
        <end position="880"/>
    </location>
</feature>
<dbReference type="GO" id="GO:0000272">
    <property type="term" value="P:polysaccharide catabolic process"/>
    <property type="evidence" value="ECO:0007669"/>
    <property type="project" value="UniProtKB-KW"/>
</dbReference>
<dbReference type="Proteomes" id="UP000308092">
    <property type="component" value="Unassembled WGS sequence"/>
</dbReference>
<dbReference type="SUPFAM" id="SSF49785">
    <property type="entry name" value="Galactose-binding domain-like"/>
    <property type="match status" value="1"/>
</dbReference>
<dbReference type="GO" id="GO:0004553">
    <property type="term" value="F:hydrolase activity, hydrolyzing O-glycosyl compounds"/>
    <property type="evidence" value="ECO:0007669"/>
    <property type="project" value="InterPro"/>
</dbReference>
<keyword evidence="4" id="KW-0732">Signal</keyword>
<dbReference type="Pfam" id="PF00703">
    <property type="entry name" value="Glyco_hydro_2"/>
    <property type="match status" value="1"/>
</dbReference>
<evidence type="ECO:0000259" key="7">
    <source>
        <dbReference type="Pfam" id="PF22666"/>
    </source>
</evidence>
<dbReference type="InterPro" id="IPR041351">
    <property type="entry name" value="Ig_GlcNase"/>
</dbReference>
<dbReference type="InterPro" id="IPR017853">
    <property type="entry name" value="GH"/>
</dbReference>
<keyword evidence="3" id="KW-0326">Glycosidase</keyword>
<feature type="domain" description="Beta-mannosidase-like galactose-binding" evidence="7">
    <location>
        <begin position="59"/>
        <end position="178"/>
    </location>
</feature>
<gene>
    <name evidence="8" type="ORF">EYZ11_009981</name>
</gene>
<feature type="domain" description="Glycoside hydrolase family 2 immunoglobulin-like beta-sandwich" evidence="5">
    <location>
        <begin position="218"/>
        <end position="331"/>
    </location>
</feature>
<dbReference type="InterPro" id="IPR006102">
    <property type="entry name" value="Ig-like_GH2"/>
</dbReference>
<comment type="caution">
    <text evidence="8">The sequence shown here is derived from an EMBL/GenBank/DDBJ whole genome shotgun (WGS) entry which is preliminary data.</text>
</comment>
<evidence type="ECO:0000313" key="8">
    <source>
        <dbReference type="EMBL" id="THC90560.1"/>
    </source>
</evidence>
<name>A0A4S3J6Q3_9EURO</name>
<comment type="similarity">
    <text evidence="1">Belongs to the glycosyl hydrolase 2 family.</text>
</comment>
<dbReference type="InterPro" id="IPR036156">
    <property type="entry name" value="Beta-gal/glucu_dom_sf"/>
</dbReference>
<dbReference type="EMBL" id="SOSA01000507">
    <property type="protein sequence ID" value="THC90560.1"/>
    <property type="molecule type" value="Genomic_DNA"/>
</dbReference>
<evidence type="ECO:0000256" key="3">
    <source>
        <dbReference type="ARBA" id="ARBA00023295"/>
    </source>
</evidence>
<dbReference type="STRING" id="1220188.A0A4S3J6Q3"/>
<dbReference type="Pfam" id="PF18368">
    <property type="entry name" value="Ig_GlcNase"/>
    <property type="match status" value="1"/>
</dbReference>
<dbReference type="InterPro" id="IPR008979">
    <property type="entry name" value="Galactose-bd-like_sf"/>
</dbReference>
<proteinExistence type="inferred from homology"/>
<dbReference type="Pfam" id="PF22666">
    <property type="entry name" value="Glyco_hydro_2_N2"/>
    <property type="match status" value="1"/>
</dbReference>
<dbReference type="SUPFAM" id="SSF49303">
    <property type="entry name" value="beta-Galactosidase/glucuronidase domain"/>
    <property type="match status" value="3"/>
</dbReference>
<dbReference type="Gene3D" id="3.20.20.80">
    <property type="entry name" value="Glycosidases"/>
    <property type="match status" value="1"/>
</dbReference>
<keyword evidence="2" id="KW-0378">Hydrolase</keyword>
<evidence type="ECO:0008006" key="10">
    <source>
        <dbReference type="Google" id="ProtNLM"/>
    </source>
</evidence>
<dbReference type="InterPro" id="IPR043534">
    <property type="entry name" value="EBDG/EBM"/>
</dbReference>
<dbReference type="Gene3D" id="2.60.120.260">
    <property type="entry name" value="Galactose-binding domain-like"/>
    <property type="match status" value="1"/>
</dbReference>
<dbReference type="InterPro" id="IPR054593">
    <property type="entry name" value="Beta-mannosidase-like_N2"/>
</dbReference>
<feature type="signal peptide" evidence="4">
    <location>
        <begin position="1"/>
        <end position="26"/>
    </location>
</feature>